<dbReference type="PANTHER" id="PTHR15071">
    <property type="entry name" value="MANNOSE-6-PHOSPHATE RECEPTOR FAMILY MEMBER"/>
    <property type="match status" value="1"/>
</dbReference>
<dbReference type="eggNOG" id="ENOG502S657">
    <property type="taxonomic scope" value="Eukaryota"/>
</dbReference>
<sequence>MAKIFNAIIVAIIVCCLKCSDGSVCISEDACNCQINANSRIDLKQISPNVLFDSDSSGNSFYFWGCRDGTQNITVNGTVKPFTGSLIWANATEGKPLGFSKEIRFNLHDEKEKFYEIVYKDGENVKASVHLVCTLEDTFIKILIANSTNPQLALGSPHACVITEKSGLSTGSVLLLIFFISFGAYFVGGILILYFMRGARGLETIPNVDFWRSLPGLVKDGIIFLFSGCSASSITTPETYDRI</sequence>
<organism evidence="8 9">
    <name type="scientific">Tribolium castaneum</name>
    <name type="common">Red flour beetle</name>
    <dbReference type="NCBI Taxonomy" id="7070"/>
    <lineage>
        <taxon>Eukaryota</taxon>
        <taxon>Metazoa</taxon>
        <taxon>Ecdysozoa</taxon>
        <taxon>Arthropoda</taxon>
        <taxon>Hexapoda</taxon>
        <taxon>Insecta</taxon>
        <taxon>Pterygota</taxon>
        <taxon>Neoptera</taxon>
        <taxon>Endopterygota</taxon>
        <taxon>Coleoptera</taxon>
        <taxon>Polyphaga</taxon>
        <taxon>Cucujiformia</taxon>
        <taxon>Tenebrionidae</taxon>
        <taxon>Tenebrionidae incertae sedis</taxon>
        <taxon>Tribolium</taxon>
    </lineage>
</organism>
<keyword evidence="3 7" id="KW-0732">Signal</keyword>
<name>D6WXB8_TRICA</name>
<evidence type="ECO:0000313" key="9">
    <source>
        <dbReference type="Proteomes" id="UP000007266"/>
    </source>
</evidence>
<dbReference type="InterPro" id="IPR018939">
    <property type="entry name" value="Autophagy-rel_prot_27"/>
</dbReference>
<reference evidence="8 9" key="1">
    <citation type="journal article" date="2008" name="Nature">
        <title>The genome of the model beetle and pest Tribolium castaneum.</title>
        <authorList>
            <consortium name="Tribolium Genome Sequencing Consortium"/>
            <person name="Richards S."/>
            <person name="Gibbs R.A."/>
            <person name="Weinstock G.M."/>
            <person name="Brown S.J."/>
            <person name="Denell R."/>
            <person name="Beeman R.W."/>
            <person name="Gibbs R."/>
            <person name="Beeman R.W."/>
            <person name="Brown S.J."/>
            <person name="Bucher G."/>
            <person name="Friedrich M."/>
            <person name="Grimmelikhuijzen C.J."/>
            <person name="Klingler M."/>
            <person name="Lorenzen M."/>
            <person name="Richards S."/>
            <person name="Roth S."/>
            <person name="Schroder R."/>
            <person name="Tautz D."/>
            <person name="Zdobnov E.M."/>
            <person name="Muzny D."/>
            <person name="Gibbs R.A."/>
            <person name="Weinstock G.M."/>
            <person name="Attaway T."/>
            <person name="Bell S."/>
            <person name="Buhay C.J."/>
            <person name="Chandrabose M.N."/>
            <person name="Chavez D."/>
            <person name="Clerk-Blankenburg K.P."/>
            <person name="Cree A."/>
            <person name="Dao M."/>
            <person name="Davis C."/>
            <person name="Chacko J."/>
            <person name="Dinh H."/>
            <person name="Dugan-Rocha S."/>
            <person name="Fowler G."/>
            <person name="Garner T.T."/>
            <person name="Garnes J."/>
            <person name="Gnirke A."/>
            <person name="Hawes A."/>
            <person name="Hernandez J."/>
            <person name="Hines S."/>
            <person name="Holder M."/>
            <person name="Hume J."/>
            <person name="Jhangiani S.N."/>
            <person name="Joshi V."/>
            <person name="Khan Z.M."/>
            <person name="Jackson L."/>
            <person name="Kovar C."/>
            <person name="Kowis A."/>
            <person name="Lee S."/>
            <person name="Lewis L.R."/>
            <person name="Margolis J."/>
            <person name="Morgan M."/>
            <person name="Nazareth L.V."/>
            <person name="Nguyen N."/>
            <person name="Okwuonu G."/>
            <person name="Parker D."/>
            <person name="Richards S."/>
            <person name="Ruiz S.J."/>
            <person name="Santibanez J."/>
            <person name="Savard J."/>
            <person name="Scherer S.E."/>
            <person name="Schneider B."/>
            <person name="Sodergren E."/>
            <person name="Tautz D."/>
            <person name="Vattahil S."/>
            <person name="Villasana D."/>
            <person name="White C.S."/>
            <person name="Wright R."/>
            <person name="Park Y."/>
            <person name="Beeman R.W."/>
            <person name="Lord J."/>
            <person name="Oppert B."/>
            <person name="Lorenzen M."/>
            <person name="Brown S."/>
            <person name="Wang L."/>
            <person name="Savard J."/>
            <person name="Tautz D."/>
            <person name="Richards S."/>
            <person name="Weinstock G."/>
            <person name="Gibbs R.A."/>
            <person name="Liu Y."/>
            <person name="Worley K."/>
            <person name="Weinstock G."/>
            <person name="Elsik C.G."/>
            <person name="Reese J.T."/>
            <person name="Elhaik E."/>
            <person name="Landan G."/>
            <person name="Graur D."/>
            <person name="Arensburger P."/>
            <person name="Atkinson P."/>
            <person name="Beeman R.W."/>
            <person name="Beidler J."/>
            <person name="Brown S.J."/>
            <person name="Demuth J.P."/>
            <person name="Drury D.W."/>
            <person name="Du Y.Z."/>
            <person name="Fujiwara H."/>
            <person name="Lorenzen M."/>
            <person name="Maselli V."/>
            <person name="Osanai M."/>
            <person name="Park Y."/>
            <person name="Robertson H.M."/>
            <person name="Tu Z."/>
            <person name="Wang J.J."/>
            <person name="Wang S."/>
            <person name="Richards S."/>
            <person name="Song H."/>
            <person name="Zhang L."/>
            <person name="Sodergren E."/>
            <person name="Werner D."/>
            <person name="Stanke M."/>
            <person name="Morgenstern B."/>
            <person name="Solovyev V."/>
            <person name="Kosarev P."/>
            <person name="Brown G."/>
            <person name="Chen H.C."/>
            <person name="Ermolaeva O."/>
            <person name="Hlavina W."/>
            <person name="Kapustin Y."/>
            <person name="Kiryutin B."/>
            <person name="Kitts P."/>
            <person name="Maglott D."/>
            <person name="Pruitt K."/>
            <person name="Sapojnikov V."/>
            <person name="Souvorov A."/>
            <person name="Mackey A.J."/>
            <person name="Waterhouse R.M."/>
            <person name="Wyder S."/>
            <person name="Zdobnov E.M."/>
            <person name="Zdobnov E.M."/>
            <person name="Wyder S."/>
            <person name="Kriventseva E.V."/>
            <person name="Kadowaki T."/>
            <person name="Bork P."/>
            <person name="Aranda M."/>
            <person name="Bao R."/>
            <person name="Beermann A."/>
            <person name="Berns N."/>
            <person name="Bolognesi R."/>
            <person name="Bonneton F."/>
            <person name="Bopp D."/>
            <person name="Brown S.J."/>
            <person name="Bucher G."/>
            <person name="Butts T."/>
            <person name="Chaumot A."/>
            <person name="Denell R.E."/>
            <person name="Ferrier D.E."/>
            <person name="Friedrich M."/>
            <person name="Gordon C.M."/>
            <person name="Jindra M."/>
            <person name="Klingler M."/>
            <person name="Lan Q."/>
            <person name="Lattorff H.M."/>
            <person name="Laudet V."/>
            <person name="von Levetsow C."/>
            <person name="Liu Z."/>
            <person name="Lutz R."/>
            <person name="Lynch J.A."/>
            <person name="da Fonseca R.N."/>
            <person name="Posnien N."/>
            <person name="Reuter R."/>
            <person name="Roth S."/>
            <person name="Savard J."/>
            <person name="Schinko J.B."/>
            <person name="Schmitt C."/>
            <person name="Schoppmeier M."/>
            <person name="Schroder R."/>
            <person name="Shippy T.D."/>
            <person name="Simonnet F."/>
            <person name="Marques-Souza H."/>
            <person name="Tautz D."/>
            <person name="Tomoyasu Y."/>
            <person name="Trauner J."/>
            <person name="Van der Zee M."/>
            <person name="Vervoort M."/>
            <person name="Wittkopp N."/>
            <person name="Wimmer E.A."/>
            <person name="Yang X."/>
            <person name="Jones A.K."/>
            <person name="Sattelle D.B."/>
            <person name="Ebert P.R."/>
            <person name="Nelson D."/>
            <person name="Scott J.G."/>
            <person name="Beeman R.W."/>
            <person name="Muthukrishnan S."/>
            <person name="Kramer K.J."/>
            <person name="Arakane Y."/>
            <person name="Beeman R.W."/>
            <person name="Zhu Q."/>
            <person name="Hogenkamp D."/>
            <person name="Dixit R."/>
            <person name="Oppert B."/>
            <person name="Jiang H."/>
            <person name="Zou Z."/>
            <person name="Marshall J."/>
            <person name="Elpidina E."/>
            <person name="Vinokurov K."/>
            <person name="Oppert C."/>
            <person name="Zou Z."/>
            <person name="Evans J."/>
            <person name="Lu Z."/>
            <person name="Zhao P."/>
            <person name="Sumathipala N."/>
            <person name="Altincicek B."/>
            <person name="Vilcinskas A."/>
            <person name="Williams M."/>
            <person name="Hultmark D."/>
            <person name="Hetru C."/>
            <person name="Jiang H."/>
            <person name="Grimmelikhuijzen C.J."/>
            <person name="Hauser F."/>
            <person name="Cazzamali G."/>
            <person name="Williamson M."/>
            <person name="Park Y."/>
            <person name="Li B."/>
            <person name="Tanaka Y."/>
            <person name="Predel R."/>
            <person name="Neupert S."/>
            <person name="Schachtner J."/>
            <person name="Verleyen P."/>
            <person name="Raible F."/>
            <person name="Bork P."/>
            <person name="Friedrich M."/>
            <person name="Walden K.K."/>
            <person name="Robertson H.M."/>
            <person name="Angeli S."/>
            <person name="Foret S."/>
            <person name="Bucher G."/>
            <person name="Schuetz S."/>
            <person name="Maleszka R."/>
            <person name="Wimmer E.A."/>
            <person name="Beeman R.W."/>
            <person name="Lorenzen M."/>
            <person name="Tomoyasu Y."/>
            <person name="Miller S.C."/>
            <person name="Grossmann D."/>
            <person name="Bucher G."/>
        </authorList>
    </citation>
    <scope>NUCLEOTIDE SEQUENCE [LARGE SCALE GENOMIC DNA]</scope>
    <source>
        <strain evidence="8 9">Georgia GA2</strain>
    </source>
</reference>
<proteinExistence type="predicted"/>
<evidence type="ECO:0000256" key="5">
    <source>
        <dbReference type="ARBA" id="ARBA00023136"/>
    </source>
</evidence>
<evidence type="ECO:0000313" key="8">
    <source>
        <dbReference type="EMBL" id="EFA08006.1"/>
    </source>
</evidence>
<accession>D6WXB8</accession>
<reference evidence="8 9" key="2">
    <citation type="journal article" date="2010" name="Nucleic Acids Res.">
        <title>BeetleBase in 2010: revisions to provide comprehensive genomic information for Tribolium castaneum.</title>
        <authorList>
            <person name="Kim H.S."/>
            <person name="Murphy T."/>
            <person name="Xia J."/>
            <person name="Caragea D."/>
            <person name="Park Y."/>
            <person name="Beeman R.W."/>
            <person name="Lorenzen M.D."/>
            <person name="Butcher S."/>
            <person name="Manak J.R."/>
            <person name="Brown S.J."/>
        </authorList>
    </citation>
    <scope>GENOME REANNOTATION</scope>
    <source>
        <strain evidence="8 9">Georgia GA2</strain>
    </source>
</reference>
<dbReference type="PhylomeDB" id="D6WXB8"/>
<evidence type="ECO:0000256" key="2">
    <source>
        <dbReference type="ARBA" id="ARBA00022692"/>
    </source>
</evidence>
<dbReference type="GO" id="GO:0000139">
    <property type="term" value="C:Golgi membrane"/>
    <property type="evidence" value="ECO:0007669"/>
    <property type="project" value="UniProtKB-SubCell"/>
</dbReference>
<evidence type="ECO:0000256" key="7">
    <source>
        <dbReference type="SAM" id="SignalP"/>
    </source>
</evidence>
<evidence type="ECO:0000256" key="1">
    <source>
        <dbReference type="ARBA" id="ARBA00004167"/>
    </source>
</evidence>
<gene>
    <name evidence="8" type="primary">AUGUSTUS-3.0.2_05595</name>
    <name evidence="8" type="ORF">TcasGA2_TC005595</name>
</gene>
<feature type="signal peptide" evidence="7">
    <location>
        <begin position="1"/>
        <end position="22"/>
    </location>
</feature>
<dbReference type="Proteomes" id="UP000007266">
    <property type="component" value="Linkage group 8"/>
</dbReference>
<dbReference type="EMBL" id="KQ971361">
    <property type="protein sequence ID" value="EFA08006.1"/>
    <property type="molecule type" value="Genomic_DNA"/>
</dbReference>
<dbReference type="GO" id="GO:0005802">
    <property type="term" value="C:trans-Golgi network"/>
    <property type="evidence" value="ECO:0000318"/>
    <property type="project" value="GO_Central"/>
</dbReference>
<evidence type="ECO:0000256" key="4">
    <source>
        <dbReference type="ARBA" id="ARBA00022989"/>
    </source>
</evidence>
<dbReference type="OMA" id="NCQINAN"/>
<dbReference type="OrthoDB" id="29460at2759"/>
<feature type="transmembrane region" description="Helical" evidence="6">
    <location>
        <begin position="173"/>
        <end position="195"/>
    </location>
</feature>
<dbReference type="KEGG" id="tca:103314060"/>
<feature type="chain" id="PRO_5003090028" evidence="7">
    <location>
        <begin position="23"/>
        <end position="243"/>
    </location>
</feature>
<protein>
    <submittedName>
        <fullName evidence="8">Uncharacterized protein</fullName>
    </submittedName>
</protein>
<dbReference type="InParanoid" id="D6WXB8"/>
<comment type="subcellular location">
    <subcellularLocation>
        <location evidence="1">Membrane</location>
        <topology evidence="1">Single-pass membrane protein</topology>
    </subcellularLocation>
</comment>
<dbReference type="AlphaFoldDB" id="D6WXB8"/>
<keyword evidence="4 6" id="KW-1133">Transmembrane helix</keyword>
<keyword evidence="9" id="KW-1185">Reference proteome</keyword>
<dbReference type="PANTHER" id="PTHR15071:SF0">
    <property type="entry name" value="MANNOSE 6-PHOSPHATE RECEPTOR-LIKE PROTEIN 1"/>
    <property type="match status" value="1"/>
</dbReference>
<keyword evidence="2 6" id="KW-0812">Transmembrane</keyword>
<evidence type="ECO:0000256" key="6">
    <source>
        <dbReference type="SAM" id="Phobius"/>
    </source>
</evidence>
<dbReference type="Pfam" id="PF09451">
    <property type="entry name" value="ATG27"/>
    <property type="match status" value="1"/>
</dbReference>
<evidence type="ECO:0000256" key="3">
    <source>
        <dbReference type="ARBA" id="ARBA00022729"/>
    </source>
</evidence>
<dbReference type="HOGENOM" id="CLU_058440_1_0_1"/>
<keyword evidence="5 6" id="KW-0472">Membrane</keyword>